<name>A0A0F8Y7H4_9ZZZZ</name>
<dbReference type="PROSITE" id="PS50853">
    <property type="entry name" value="FN3"/>
    <property type="match status" value="1"/>
</dbReference>
<feature type="domain" description="Fibronectin type-III" evidence="2">
    <location>
        <begin position="192"/>
        <end position="286"/>
    </location>
</feature>
<dbReference type="Gene3D" id="3.60.21.10">
    <property type="match status" value="1"/>
</dbReference>
<feature type="compositionally biased region" description="Low complexity" evidence="1">
    <location>
        <begin position="184"/>
        <end position="216"/>
    </location>
</feature>
<sequence length="340" mass="35367">YGVDIVFGGDNHYYSRHDVNGVQHITTGGGGAPLYTPSSSAEYQVAYSKSFHHCEITIADDQMTVLARKNDGTVLDTKVITHVPDIVPPTPDPATFSSAPSAYSDSDITMTATTGTDATLVWYNFDCTAGGGNDSGWQMNPVYNDTGLDASTQYTYTVQMRDSAGTPNVGTASDPANATTYGGPDTAAPTPNPATFSSAPSADSSSAISMTATTGSDSTGPVEYYFNETTDGNGATDSGWQTSASYTDSGLDASTQYTYTVQMRDSAPTPNVGTASDPENATTDAEPVPPAAPSGLSATAISKTEIDLSWTDNADNETGFKIERSKRVNTAFAQVATVGA</sequence>
<dbReference type="InterPro" id="IPR003961">
    <property type="entry name" value="FN3_dom"/>
</dbReference>
<evidence type="ECO:0000259" key="2">
    <source>
        <dbReference type="PROSITE" id="PS50853"/>
    </source>
</evidence>
<evidence type="ECO:0000256" key="1">
    <source>
        <dbReference type="SAM" id="MobiDB-lite"/>
    </source>
</evidence>
<dbReference type="SUPFAM" id="SSF49265">
    <property type="entry name" value="Fibronectin type III"/>
    <property type="match status" value="2"/>
</dbReference>
<protein>
    <recommendedName>
        <fullName evidence="2">Fibronectin type-III domain-containing protein</fullName>
    </recommendedName>
</protein>
<dbReference type="SMART" id="SM00060">
    <property type="entry name" value="FN3"/>
    <property type="match status" value="2"/>
</dbReference>
<feature type="region of interest" description="Disordered" evidence="1">
    <location>
        <begin position="165"/>
        <end position="221"/>
    </location>
</feature>
<dbReference type="Gene3D" id="2.60.40.10">
    <property type="entry name" value="Immunoglobulins"/>
    <property type="match status" value="1"/>
</dbReference>
<feature type="compositionally biased region" description="Polar residues" evidence="1">
    <location>
        <begin position="265"/>
        <end position="283"/>
    </location>
</feature>
<gene>
    <name evidence="3" type="ORF">LCGC14_3128360</name>
</gene>
<dbReference type="InterPro" id="IPR029052">
    <property type="entry name" value="Metallo-depent_PP-like"/>
</dbReference>
<dbReference type="AlphaFoldDB" id="A0A0F8Y7H4"/>
<feature type="compositionally biased region" description="Polar residues" evidence="1">
    <location>
        <begin position="165"/>
        <end position="180"/>
    </location>
</feature>
<comment type="caution">
    <text evidence="3">The sequence shown here is derived from an EMBL/GenBank/DDBJ whole genome shotgun (WGS) entry which is preliminary data.</text>
</comment>
<dbReference type="EMBL" id="LAZR01068190">
    <property type="protein sequence ID" value="KKK50104.1"/>
    <property type="molecule type" value="Genomic_DNA"/>
</dbReference>
<organism evidence="3">
    <name type="scientific">marine sediment metagenome</name>
    <dbReference type="NCBI Taxonomy" id="412755"/>
    <lineage>
        <taxon>unclassified sequences</taxon>
        <taxon>metagenomes</taxon>
        <taxon>ecological metagenomes</taxon>
    </lineage>
</organism>
<evidence type="ECO:0000313" key="3">
    <source>
        <dbReference type="EMBL" id="KKK50104.1"/>
    </source>
</evidence>
<dbReference type="InterPro" id="IPR013783">
    <property type="entry name" value="Ig-like_fold"/>
</dbReference>
<accession>A0A0F8Y7H4</accession>
<feature type="non-terminal residue" evidence="3">
    <location>
        <position position="1"/>
    </location>
</feature>
<reference evidence="3" key="1">
    <citation type="journal article" date="2015" name="Nature">
        <title>Complex archaea that bridge the gap between prokaryotes and eukaryotes.</title>
        <authorList>
            <person name="Spang A."/>
            <person name="Saw J.H."/>
            <person name="Jorgensen S.L."/>
            <person name="Zaremba-Niedzwiedzka K."/>
            <person name="Martijn J."/>
            <person name="Lind A.E."/>
            <person name="van Eijk R."/>
            <person name="Schleper C."/>
            <person name="Guy L."/>
            <person name="Ettema T.J."/>
        </authorList>
    </citation>
    <scope>NUCLEOTIDE SEQUENCE</scope>
</reference>
<proteinExistence type="predicted"/>
<feature type="region of interest" description="Disordered" evidence="1">
    <location>
        <begin position="265"/>
        <end position="296"/>
    </location>
</feature>
<dbReference type="InterPro" id="IPR036116">
    <property type="entry name" value="FN3_sf"/>
</dbReference>
<dbReference type="SUPFAM" id="SSF56300">
    <property type="entry name" value="Metallo-dependent phosphatases"/>
    <property type="match status" value="1"/>
</dbReference>
<feature type="non-terminal residue" evidence="3">
    <location>
        <position position="340"/>
    </location>
</feature>